<dbReference type="RefSeq" id="WP_144970771.1">
    <property type="nucleotide sequence ID" value="NZ_CP036289.1"/>
</dbReference>
<protein>
    <recommendedName>
        <fullName evidence="1">Knr4/Smi1-like domain-containing protein</fullName>
    </recommendedName>
</protein>
<dbReference type="InterPro" id="IPR018958">
    <property type="entry name" value="Knr4/Smi1-like_dom"/>
</dbReference>
<dbReference type="KEGG" id="bvo:Pan97_07300"/>
<keyword evidence="3" id="KW-1185">Reference proteome</keyword>
<dbReference type="InterPro" id="IPR037883">
    <property type="entry name" value="Knr4/Smi1-like_sf"/>
</dbReference>
<dbReference type="OrthoDB" id="2990718at2"/>
<dbReference type="Gene3D" id="3.40.1580.10">
    <property type="entry name" value="SMI1/KNR4-like"/>
    <property type="match status" value="1"/>
</dbReference>
<dbReference type="Pfam" id="PF09346">
    <property type="entry name" value="SMI1_KNR4"/>
    <property type="match status" value="1"/>
</dbReference>
<sequence>MALEIAEIQSRLDEQFVPLEPILTGFRLVSSEVTQEDIDRFQQQLDVVLPKHFQAMLRRFDFGCFTLGPIAFCNTGDFLSWTYQNNRGDFANEYPWWGSGTRPDNLLLIANSDPYAVLLNCNDETISVFKHGEAWSDHEIIVAKDFELFIRGLGTVFLMRNAEGGNSLLADEVSIEAGGGKGNAFWRWFAE</sequence>
<gene>
    <name evidence="2" type="ORF">Pan97_07300</name>
</gene>
<evidence type="ECO:0000313" key="2">
    <source>
        <dbReference type="EMBL" id="QDU73731.1"/>
    </source>
</evidence>
<dbReference type="SUPFAM" id="SSF160631">
    <property type="entry name" value="SMI1/KNR4-like"/>
    <property type="match status" value="1"/>
</dbReference>
<accession>A0A518C3D2</accession>
<feature type="domain" description="Knr4/Smi1-like" evidence="1">
    <location>
        <begin position="33"/>
        <end position="151"/>
    </location>
</feature>
<evidence type="ECO:0000259" key="1">
    <source>
        <dbReference type="Pfam" id="PF09346"/>
    </source>
</evidence>
<organism evidence="2 3">
    <name type="scientific">Bremerella volcania</name>
    <dbReference type="NCBI Taxonomy" id="2527984"/>
    <lineage>
        <taxon>Bacteria</taxon>
        <taxon>Pseudomonadati</taxon>
        <taxon>Planctomycetota</taxon>
        <taxon>Planctomycetia</taxon>
        <taxon>Pirellulales</taxon>
        <taxon>Pirellulaceae</taxon>
        <taxon>Bremerella</taxon>
    </lineage>
</organism>
<dbReference type="Proteomes" id="UP000318626">
    <property type="component" value="Chromosome"/>
</dbReference>
<dbReference type="EMBL" id="CP036289">
    <property type="protein sequence ID" value="QDU73731.1"/>
    <property type="molecule type" value="Genomic_DNA"/>
</dbReference>
<evidence type="ECO:0000313" key="3">
    <source>
        <dbReference type="Proteomes" id="UP000318626"/>
    </source>
</evidence>
<reference evidence="3" key="1">
    <citation type="submission" date="2019-02" db="EMBL/GenBank/DDBJ databases">
        <title>Deep-cultivation of Planctomycetes and their phenomic and genomic characterization uncovers novel biology.</title>
        <authorList>
            <person name="Wiegand S."/>
            <person name="Jogler M."/>
            <person name="Boedeker C."/>
            <person name="Pinto D."/>
            <person name="Vollmers J."/>
            <person name="Rivas-Marin E."/>
            <person name="Kohn T."/>
            <person name="Peeters S.H."/>
            <person name="Heuer A."/>
            <person name="Rast P."/>
            <person name="Oberbeckmann S."/>
            <person name="Bunk B."/>
            <person name="Jeske O."/>
            <person name="Meyerdierks A."/>
            <person name="Storesund J.E."/>
            <person name="Kallscheuer N."/>
            <person name="Luecker S."/>
            <person name="Lage O.M."/>
            <person name="Pohl T."/>
            <person name="Merkel B.J."/>
            <person name="Hornburger P."/>
            <person name="Mueller R.-W."/>
            <person name="Bruemmer F."/>
            <person name="Labrenz M."/>
            <person name="Spormann A.M."/>
            <person name="Op den Camp H."/>
            <person name="Overmann J."/>
            <person name="Amann R."/>
            <person name="Jetten M.S.M."/>
            <person name="Mascher T."/>
            <person name="Medema M.H."/>
            <person name="Devos D.P."/>
            <person name="Kaster A.-K."/>
            <person name="Ovreas L."/>
            <person name="Rohde M."/>
            <person name="Galperin M.Y."/>
            <person name="Jogler C."/>
        </authorList>
    </citation>
    <scope>NUCLEOTIDE SEQUENCE [LARGE SCALE GENOMIC DNA]</scope>
    <source>
        <strain evidence="3">Pan97</strain>
    </source>
</reference>
<dbReference type="AlphaFoldDB" id="A0A518C3D2"/>
<proteinExistence type="predicted"/>
<name>A0A518C3D2_9BACT</name>